<dbReference type="Proteomes" id="UP000016936">
    <property type="component" value="Unassembled WGS sequence"/>
</dbReference>
<keyword evidence="2" id="KW-1185">Reference proteome</keyword>
<reference evidence="2" key="2">
    <citation type="journal article" date="2013" name="PLoS Genet.">
        <title>Comparative genome structure, secondary metabolite, and effector coding capacity across Cochliobolus pathogens.</title>
        <authorList>
            <person name="Condon B.J."/>
            <person name="Leng Y."/>
            <person name="Wu D."/>
            <person name="Bushley K.E."/>
            <person name="Ohm R.A."/>
            <person name="Otillar R."/>
            <person name="Martin J."/>
            <person name="Schackwitz W."/>
            <person name="Grimwood J."/>
            <person name="MohdZainudin N."/>
            <person name="Xue C."/>
            <person name="Wang R."/>
            <person name="Manning V.A."/>
            <person name="Dhillon B."/>
            <person name="Tu Z.J."/>
            <person name="Steffenson B.J."/>
            <person name="Salamov A."/>
            <person name="Sun H."/>
            <person name="Lowry S."/>
            <person name="LaButti K."/>
            <person name="Han J."/>
            <person name="Copeland A."/>
            <person name="Lindquist E."/>
            <person name="Barry K."/>
            <person name="Schmutz J."/>
            <person name="Baker S.E."/>
            <person name="Ciuffetti L.M."/>
            <person name="Grigoriev I.V."/>
            <person name="Zhong S."/>
            <person name="Turgeon B.G."/>
        </authorList>
    </citation>
    <scope>NUCLEOTIDE SEQUENCE [LARGE SCALE GENOMIC DNA]</scope>
    <source>
        <strain evidence="2">C5 / ATCC 48332 / race O</strain>
    </source>
</reference>
<sequence>MHRRPPKKGLLWKGGKVKSEKRLQALFVRLSARLINKSSTRVYTFSVISETDEAVPPTAMRVCR</sequence>
<organism evidence="1 2">
    <name type="scientific">Cochliobolus heterostrophus (strain C5 / ATCC 48332 / race O)</name>
    <name type="common">Southern corn leaf blight fungus</name>
    <name type="synonym">Bipolaris maydis</name>
    <dbReference type="NCBI Taxonomy" id="701091"/>
    <lineage>
        <taxon>Eukaryota</taxon>
        <taxon>Fungi</taxon>
        <taxon>Dikarya</taxon>
        <taxon>Ascomycota</taxon>
        <taxon>Pezizomycotina</taxon>
        <taxon>Dothideomycetes</taxon>
        <taxon>Pleosporomycetidae</taxon>
        <taxon>Pleosporales</taxon>
        <taxon>Pleosporineae</taxon>
        <taxon>Pleosporaceae</taxon>
        <taxon>Bipolaris</taxon>
    </lineage>
</organism>
<evidence type="ECO:0000313" key="1">
    <source>
        <dbReference type="EMBL" id="EMD88698.1"/>
    </source>
</evidence>
<proteinExistence type="predicted"/>
<gene>
    <name evidence="1" type="ORF">COCHEDRAFT_1022979</name>
</gene>
<accession>M2UL32</accession>
<dbReference type="EMBL" id="KB445580">
    <property type="protein sequence ID" value="EMD88698.1"/>
    <property type="molecule type" value="Genomic_DNA"/>
</dbReference>
<protein>
    <submittedName>
        <fullName evidence="1">Uncharacterized protein</fullName>
    </submittedName>
</protein>
<dbReference type="AlphaFoldDB" id="M2UL32"/>
<evidence type="ECO:0000313" key="2">
    <source>
        <dbReference type="Proteomes" id="UP000016936"/>
    </source>
</evidence>
<name>M2UL32_COCH5</name>
<dbReference type="HOGENOM" id="CLU_2867503_0_0_1"/>
<reference evidence="1 2" key="1">
    <citation type="journal article" date="2012" name="PLoS Pathog.">
        <title>Diverse lifestyles and strategies of plant pathogenesis encoded in the genomes of eighteen Dothideomycetes fungi.</title>
        <authorList>
            <person name="Ohm R.A."/>
            <person name="Feau N."/>
            <person name="Henrissat B."/>
            <person name="Schoch C.L."/>
            <person name="Horwitz B.A."/>
            <person name="Barry K.W."/>
            <person name="Condon B.J."/>
            <person name="Copeland A.C."/>
            <person name="Dhillon B."/>
            <person name="Glaser F."/>
            <person name="Hesse C.N."/>
            <person name="Kosti I."/>
            <person name="LaButti K."/>
            <person name="Lindquist E.A."/>
            <person name="Lucas S."/>
            <person name="Salamov A.A."/>
            <person name="Bradshaw R.E."/>
            <person name="Ciuffetti L."/>
            <person name="Hamelin R.C."/>
            <person name="Kema G.H.J."/>
            <person name="Lawrence C."/>
            <person name="Scott J.A."/>
            <person name="Spatafora J.W."/>
            <person name="Turgeon B.G."/>
            <person name="de Wit P.J.G.M."/>
            <person name="Zhong S."/>
            <person name="Goodwin S.B."/>
            <person name="Grigoriev I.V."/>
        </authorList>
    </citation>
    <scope>NUCLEOTIDE SEQUENCE [LARGE SCALE GENOMIC DNA]</scope>
    <source>
        <strain evidence="2">C5 / ATCC 48332 / race O</strain>
    </source>
</reference>